<evidence type="ECO:0000256" key="1">
    <source>
        <dbReference type="ARBA" id="ARBA00004127"/>
    </source>
</evidence>
<dbReference type="Pfam" id="PF04080">
    <property type="entry name" value="Per1"/>
    <property type="match status" value="1"/>
</dbReference>
<keyword evidence="2 7" id="KW-0337">GPI-anchor biosynthesis</keyword>
<evidence type="ECO:0000313" key="8">
    <source>
        <dbReference type="EMBL" id="RKU42822.1"/>
    </source>
</evidence>
<evidence type="ECO:0000256" key="2">
    <source>
        <dbReference type="ARBA" id="ARBA00022502"/>
    </source>
</evidence>
<protein>
    <recommendedName>
        <fullName evidence="7">Post-GPI attachment to proteins factor 3</fullName>
    </recommendedName>
</protein>
<gene>
    <name evidence="8" type="ORF">DL546_006040</name>
</gene>
<comment type="similarity">
    <text evidence="7">Belongs to the PGAP3 family.</text>
</comment>
<feature type="signal peptide" evidence="7">
    <location>
        <begin position="1"/>
        <end position="30"/>
    </location>
</feature>
<dbReference type="EMBL" id="QVQW01000051">
    <property type="protein sequence ID" value="RKU42822.1"/>
    <property type="molecule type" value="Genomic_DNA"/>
</dbReference>
<sequence length="338" mass="38798">MLTQTRGSRVLTLAFCALLVLLLLSQPANASLGDRLPEFRDCVAVCEQENCGRDAAHHTPIPFHHRLLLWTCPQECDYTCQHIVTTHRLLSSPPLPVTQFHGKWPFHRFLGAQEPFSVLCSLGNLYAHWHGLNNRIRTSIPDRYPLRPYYVLLAQIGIASWVFSALFHTRDFPVTETLDYLAAGASVMYGLYYTPVRVFRLYLPDSPQRSSLLRIWTATCAALYLVHVGYLLLVKWDYGYNMAANVAAGVVQNALWSWFSYKQWRDKRRIWTVWPGVVVAWVTMAMSLELLDFPPLWGVVDAHSLWHLGTIAPTILFYNFLVRDAQEDMASMERRLKS</sequence>
<keyword evidence="9" id="KW-1185">Reference proteome</keyword>
<comment type="function">
    <text evidence="7">Involved in the lipid remodeling steps of GPI-anchor maturation.</text>
</comment>
<keyword evidence="6 7" id="KW-0472">Membrane</keyword>
<evidence type="ECO:0000256" key="6">
    <source>
        <dbReference type="ARBA" id="ARBA00023136"/>
    </source>
</evidence>
<accession>A0A420Y4L1</accession>
<feature type="transmembrane region" description="Helical" evidence="7">
    <location>
        <begin position="303"/>
        <end position="322"/>
    </location>
</feature>
<name>A0A420Y4L1_9PEZI</name>
<feature type="transmembrane region" description="Helical" evidence="7">
    <location>
        <begin position="238"/>
        <end position="259"/>
    </location>
</feature>
<evidence type="ECO:0000256" key="5">
    <source>
        <dbReference type="ARBA" id="ARBA00022989"/>
    </source>
</evidence>
<evidence type="ECO:0000256" key="7">
    <source>
        <dbReference type="RuleBase" id="RU365066"/>
    </source>
</evidence>
<organism evidence="8 9">
    <name type="scientific">Coniochaeta pulveracea</name>
    <dbReference type="NCBI Taxonomy" id="177199"/>
    <lineage>
        <taxon>Eukaryota</taxon>
        <taxon>Fungi</taxon>
        <taxon>Dikarya</taxon>
        <taxon>Ascomycota</taxon>
        <taxon>Pezizomycotina</taxon>
        <taxon>Sordariomycetes</taxon>
        <taxon>Sordariomycetidae</taxon>
        <taxon>Coniochaetales</taxon>
        <taxon>Coniochaetaceae</taxon>
        <taxon>Coniochaeta</taxon>
    </lineage>
</organism>
<dbReference type="STRING" id="177199.A0A420Y4L1"/>
<dbReference type="GO" id="GO:0005789">
    <property type="term" value="C:endoplasmic reticulum membrane"/>
    <property type="evidence" value="ECO:0007669"/>
    <property type="project" value="UniProtKB-SubCell"/>
</dbReference>
<dbReference type="AlphaFoldDB" id="A0A420Y4L1"/>
<feature type="transmembrane region" description="Helical" evidence="7">
    <location>
        <begin position="180"/>
        <end position="199"/>
    </location>
</feature>
<proteinExistence type="inferred from homology"/>
<reference evidence="8 9" key="1">
    <citation type="submission" date="2018-08" db="EMBL/GenBank/DDBJ databases">
        <title>Draft genome of the lignicolous fungus Coniochaeta pulveracea.</title>
        <authorList>
            <person name="Borstlap C.J."/>
            <person name="De Witt R.N."/>
            <person name="Botha A."/>
            <person name="Volschenk H."/>
        </authorList>
    </citation>
    <scope>NUCLEOTIDE SEQUENCE [LARGE SCALE GENOMIC DNA]</scope>
    <source>
        <strain evidence="8 9">CAB683</strain>
    </source>
</reference>
<evidence type="ECO:0000313" key="9">
    <source>
        <dbReference type="Proteomes" id="UP000275385"/>
    </source>
</evidence>
<dbReference type="OrthoDB" id="419770at2759"/>
<keyword evidence="7" id="KW-0256">Endoplasmic reticulum</keyword>
<feature type="transmembrane region" description="Helical" evidence="7">
    <location>
        <begin position="271"/>
        <end position="291"/>
    </location>
</feature>
<keyword evidence="4 7" id="KW-0732">Signal</keyword>
<dbReference type="GO" id="GO:0006506">
    <property type="term" value="P:GPI anchor biosynthetic process"/>
    <property type="evidence" value="ECO:0007669"/>
    <property type="project" value="UniProtKB-KW"/>
</dbReference>
<dbReference type="PANTHER" id="PTHR13148">
    <property type="entry name" value="PER1-RELATED"/>
    <property type="match status" value="1"/>
</dbReference>
<dbReference type="InterPro" id="IPR007217">
    <property type="entry name" value="Per1-like"/>
</dbReference>
<comment type="subcellular location">
    <subcellularLocation>
        <location evidence="1">Endomembrane system</location>
        <topology evidence="1">Multi-pass membrane protein</topology>
    </subcellularLocation>
    <subcellularLocation>
        <location evidence="7">Endoplasmic reticulum membrane</location>
        <topology evidence="7">Multi-pass membrane protein</topology>
    </subcellularLocation>
</comment>
<feature type="chain" id="PRO_5018810374" description="Post-GPI attachment to proteins factor 3" evidence="7">
    <location>
        <begin position="31"/>
        <end position="338"/>
    </location>
</feature>
<comment type="caution">
    <text evidence="7">Lacks conserved residue(s) required for the propagation of feature annotation.</text>
</comment>
<keyword evidence="3 7" id="KW-0812">Transmembrane</keyword>
<keyword evidence="5 7" id="KW-1133">Transmembrane helix</keyword>
<feature type="transmembrane region" description="Helical" evidence="7">
    <location>
        <begin position="211"/>
        <end position="232"/>
    </location>
</feature>
<dbReference type="PANTHER" id="PTHR13148:SF0">
    <property type="entry name" value="POST-GPI ATTACHMENT TO PROTEINS FACTOR 3"/>
    <property type="match status" value="1"/>
</dbReference>
<dbReference type="GO" id="GO:0016788">
    <property type="term" value="F:hydrolase activity, acting on ester bonds"/>
    <property type="evidence" value="ECO:0007669"/>
    <property type="project" value="TreeGrafter"/>
</dbReference>
<feature type="transmembrane region" description="Helical" evidence="7">
    <location>
        <begin position="148"/>
        <end position="168"/>
    </location>
</feature>
<evidence type="ECO:0000256" key="4">
    <source>
        <dbReference type="ARBA" id="ARBA00022729"/>
    </source>
</evidence>
<dbReference type="Proteomes" id="UP000275385">
    <property type="component" value="Unassembled WGS sequence"/>
</dbReference>
<comment type="caution">
    <text evidence="8">The sequence shown here is derived from an EMBL/GenBank/DDBJ whole genome shotgun (WGS) entry which is preliminary data.</text>
</comment>
<evidence type="ECO:0000256" key="3">
    <source>
        <dbReference type="ARBA" id="ARBA00022692"/>
    </source>
</evidence>